<dbReference type="Pfam" id="PF00400">
    <property type="entry name" value="WD40"/>
    <property type="match status" value="2"/>
</dbReference>
<name>A0A226DHP5_FOLCA</name>
<dbReference type="PANTHER" id="PTHR44525">
    <property type="entry name" value="WD REPEAT-CONTAINING PROTEIN 27"/>
    <property type="match status" value="1"/>
</dbReference>
<dbReference type="SUPFAM" id="SSF50978">
    <property type="entry name" value="WD40 repeat-like"/>
    <property type="match status" value="1"/>
</dbReference>
<dbReference type="InterPro" id="IPR015943">
    <property type="entry name" value="WD40/YVTN_repeat-like_dom_sf"/>
</dbReference>
<dbReference type="STRING" id="158441.A0A226DHP5"/>
<dbReference type="Gene3D" id="2.130.10.10">
    <property type="entry name" value="YVTN repeat-like/Quinoprotein amine dehydrogenase"/>
    <property type="match status" value="2"/>
</dbReference>
<accession>A0A226DHP5</accession>
<proteinExistence type="predicted"/>
<protein>
    <submittedName>
        <fullName evidence="2">WD repeat-containing protein 27</fullName>
    </submittedName>
</protein>
<gene>
    <name evidence="2" type="ORF">Fcan01_21421</name>
</gene>
<reference evidence="2 3" key="1">
    <citation type="submission" date="2015-12" db="EMBL/GenBank/DDBJ databases">
        <title>The genome of Folsomia candida.</title>
        <authorList>
            <person name="Faddeeva A."/>
            <person name="Derks M.F."/>
            <person name="Anvar Y."/>
            <person name="Smit S."/>
            <person name="Van Straalen N."/>
            <person name="Roelofs D."/>
        </authorList>
    </citation>
    <scope>NUCLEOTIDE SEQUENCE [LARGE SCALE GENOMIC DNA]</scope>
    <source>
        <strain evidence="2 3">VU population</strain>
        <tissue evidence="2">Whole body</tissue>
    </source>
</reference>
<feature type="region of interest" description="Disordered" evidence="1">
    <location>
        <begin position="410"/>
        <end position="443"/>
    </location>
</feature>
<dbReference type="PANTHER" id="PTHR44525:SF1">
    <property type="entry name" value="WD REPEAT-CONTAINING PROTEIN 27"/>
    <property type="match status" value="1"/>
</dbReference>
<dbReference type="InterPro" id="IPR042411">
    <property type="entry name" value="WDR27"/>
</dbReference>
<organism evidence="2 3">
    <name type="scientific">Folsomia candida</name>
    <name type="common">Springtail</name>
    <dbReference type="NCBI Taxonomy" id="158441"/>
    <lineage>
        <taxon>Eukaryota</taxon>
        <taxon>Metazoa</taxon>
        <taxon>Ecdysozoa</taxon>
        <taxon>Arthropoda</taxon>
        <taxon>Hexapoda</taxon>
        <taxon>Collembola</taxon>
        <taxon>Entomobryomorpha</taxon>
        <taxon>Isotomoidea</taxon>
        <taxon>Isotomidae</taxon>
        <taxon>Proisotominae</taxon>
        <taxon>Folsomia</taxon>
    </lineage>
</organism>
<keyword evidence="3" id="KW-1185">Reference proteome</keyword>
<evidence type="ECO:0000313" key="3">
    <source>
        <dbReference type="Proteomes" id="UP000198287"/>
    </source>
</evidence>
<dbReference type="OrthoDB" id="6429178at2759"/>
<sequence length="782" mass="85078">MMNITSSSTFPLPQSWHHRGGGIHLHLSPSHVFITAQPQDDTLLVIHPTTTATTQSAPLAQEPNTLTLDEPIHSATASPDVPGLLCCSSDAQVLLVHWDALLGEWERLVNEPGPLVLESIEVVATLKKGMKEATLHPHAFLGPDKNSLLLLGVSAPLSIKVCSDVGDTFAPLSARENGASDESVEGAGGLERAAEEQFEWRVLGAKFCCSSECDETFYDDSLNDCKDDPLVLTPQKRLTFPRLPLIVLTTRGFTVINGKSGHVLRHISYRDLLLDRVVLGDEGVVATEAQVAGGTGGDTRVTLGLRLLFSDNVHLIRMDLSKLLPASEDGDEDEGAACCSLITSDVINTKSVLRKRFKCPALPPLLSARRKSQPKRVLISRGGVKKPAWACTKGSRSRPSPHKRTGAVITQQLSSARSHSPVQSDDASALMPTRPVPLTRRGSYDSDKDDAVFGDRLRLSSGLMGGHSYLRLAMAPDGSVLAGGGSISPVGVMKTYPSWETVQTFKDVGRVTSLHFNFHSNLLLVGSNDGRTRVMSWRHGKELLSWEFSSKFNEHLHTQFYFMDKFVLQPQQSSLALYAIGEMDGEDSNPLATLKFQKRLAATFPLDAQSITAVAAPNRFLSSQILAGLSNKGFQVMDVNAERVSFSVRCAHSKPVTCIRLNEAPLGGVQTSHLSDIVLTSAPSYFDPVKLWDLRLGAPVLRLSDINAAIFVPPARPALSPCGRFIATGCEDNSLILYDTRRMQSRHSTFGQLKSTVLDCVFDPVTPSIWAACRDGCFWKFS</sequence>
<comment type="caution">
    <text evidence="2">The sequence shown here is derived from an EMBL/GenBank/DDBJ whole genome shotgun (WGS) entry which is preliminary data.</text>
</comment>
<dbReference type="SMART" id="SM00320">
    <property type="entry name" value="WD40"/>
    <property type="match status" value="5"/>
</dbReference>
<evidence type="ECO:0000313" key="2">
    <source>
        <dbReference type="EMBL" id="OXA43706.1"/>
    </source>
</evidence>
<dbReference type="InterPro" id="IPR001680">
    <property type="entry name" value="WD40_rpt"/>
</dbReference>
<dbReference type="AlphaFoldDB" id="A0A226DHP5"/>
<feature type="compositionally biased region" description="Polar residues" evidence="1">
    <location>
        <begin position="410"/>
        <end position="426"/>
    </location>
</feature>
<dbReference type="Proteomes" id="UP000198287">
    <property type="component" value="Unassembled WGS sequence"/>
</dbReference>
<dbReference type="InterPro" id="IPR036322">
    <property type="entry name" value="WD40_repeat_dom_sf"/>
</dbReference>
<evidence type="ECO:0000256" key="1">
    <source>
        <dbReference type="SAM" id="MobiDB-lite"/>
    </source>
</evidence>
<dbReference type="EMBL" id="LNIX01000021">
    <property type="protein sequence ID" value="OXA43706.1"/>
    <property type="molecule type" value="Genomic_DNA"/>
</dbReference>